<sequence length="161" mass="18664">MAENSINKARYWWAVLYPENMVDGWEGKIADLLQVPFAYCIHSADTDSKSEHRKDHVHLILVFPNTTTYKHALNIFRLLGEKAVNTCKACINIRHCYDYLIHDTDSCRKEGKHLYSADERICGNSFDIGAYEQISTEEKQAMLQELIAFILDKRIMNMADF</sequence>
<gene>
    <name evidence="2" type="ORF">AUL39_10705</name>
</gene>
<evidence type="ECO:0000313" key="3">
    <source>
        <dbReference type="Proteomes" id="UP000054078"/>
    </source>
</evidence>
<dbReference type="EMBL" id="LOJF01000016">
    <property type="protein sequence ID" value="KUH57600.1"/>
    <property type="molecule type" value="Genomic_DNA"/>
</dbReference>
<dbReference type="GO" id="GO:0003916">
    <property type="term" value="F:DNA topoisomerase activity"/>
    <property type="evidence" value="ECO:0007669"/>
    <property type="project" value="InterPro"/>
</dbReference>
<comment type="caution">
    <text evidence="2">The sequence shown here is derived from an EMBL/GenBank/DDBJ whole genome shotgun (WGS) entry which is preliminary data.</text>
</comment>
<keyword evidence="3" id="KW-1185">Reference proteome</keyword>
<reference evidence="2 3" key="1">
    <citation type="submission" date="2015-12" db="EMBL/GenBank/DDBJ databases">
        <title>Draft Genome Sequence of Olsenella scatoligenes SK9K4T; a Producer of 3-Methylindole- (skatole) and 4-Methylphenol- (p-cresol) Isolated from Pig Feces.</title>
        <authorList>
            <person name="Li X."/>
            <person name="Borg B."/>
            <person name="Canibe N."/>
        </authorList>
    </citation>
    <scope>NUCLEOTIDE SEQUENCE [LARGE SCALE GENOMIC DNA]</scope>
    <source>
        <strain evidence="2 3">SK9K4</strain>
    </source>
</reference>
<dbReference type="GO" id="GO:0005727">
    <property type="term" value="C:extrachromosomal circular DNA"/>
    <property type="evidence" value="ECO:0007669"/>
    <property type="project" value="InterPro"/>
</dbReference>
<accession>A0A100YTV6</accession>
<organism evidence="2 3">
    <name type="scientific">Tractidigestivibacter scatoligenes</name>
    <name type="common">Olsenella scatoligenes</name>
    <dbReference type="NCBI Taxonomy" id="1299998"/>
    <lineage>
        <taxon>Bacteria</taxon>
        <taxon>Bacillati</taxon>
        <taxon>Actinomycetota</taxon>
        <taxon>Coriobacteriia</taxon>
        <taxon>Coriobacteriales</taxon>
        <taxon>Atopobiaceae</taxon>
        <taxon>Tractidigestivibacter</taxon>
    </lineage>
</organism>
<dbReference type="Pfam" id="PF01719">
    <property type="entry name" value="Rep_OBD"/>
    <property type="match status" value="1"/>
</dbReference>
<dbReference type="GO" id="GO:0003677">
    <property type="term" value="F:DNA binding"/>
    <property type="evidence" value="ECO:0007669"/>
    <property type="project" value="InterPro"/>
</dbReference>
<dbReference type="AlphaFoldDB" id="A0A100YTV6"/>
<proteinExistence type="predicted"/>
<feature type="domain" description="Plasmid replication protein origin binding" evidence="1">
    <location>
        <begin position="6"/>
        <end position="128"/>
    </location>
</feature>
<dbReference type="Proteomes" id="UP000054078">
    <property type="component" value="Unassembled WGS sequence"/>
</dbReference>
<evidence type="ECO:0000313" key="2">
    <source>
        <dbReference type="EMBL" id="KUH57600.1"/>
    </source>
</evidence>
<dbReference type="RefSeq" id="WP_059056146.1">
    <property type="nucleotide sequence ID" value="NZ_LOJF01000016.1"/>
</dbReference>
<name>A0A100YTV6_TRASO</name>
<dbReference type="Gene3D" id="3.40.1310.30">
    <property type="match status" value="1"/>
</dbReference>
<protein>
    <recommendedName>
        <fullName evidence="1">Plasmid replication protein origin binding domain-containing protein</fullName>
    </recommendedName>
</protein>
<dbReference type="STRING" id="1299998.AUL39_10705"/>
<dbReference type="InterPro" id="IPR002631">
    <property type="entry name" value="Plasmid_rep_OBD"/>
</dbReference>
<feature type="non-terminal residue" evidence="2">
    <location>
        <position position="161"/>
    </location>
</feature>
<evidence type="ECO:0000259" key="1">
    <source>
        <dbReference type="Pfam" id="PF01719"/>
    </source>
</evidence>
<dbReference type="GO" id="GO:0006260">
    <property type="term" value="P:DNA replication"/>
    <property type="evidence" value="ECO:0007669"/>
    <property type="project" value="InterPro"/>
</dbReference>